<protein>
    <submittedName>
        <fullName evidence="1">Dicarboxylate transport</fullName>
    </submittedName>
</protein>
<keyword evidence="2" id="KW-1185">Reference proteome</keyword>
<comment type="caution">
    <text evidence="1">The sequence shown here is derived from an EMBL/GenBank/DDBJ whole genome shotgun (WGS) entry which is preliminary data.</text>
</comment>
<dbReference type="Pfam" id="PF11739">
    <property type="entry name" value="YdbH-like"/>
    <property type="match status" value="1"/>
</dbReference>
<accession>A0A2U1AW23</accession>
<dbReference type="InterPro" id="IPR021730">
    <property type="entry name" value="YdbH"/>
</dbReference>
<dbReference type="AlphaFoldDB" id="A0A2U1AW23"/>
<dbReference type="Proteomes" id="UP000245959">
    <property type="component" value="Unassembled WGS sequence"/>
</dbReference>
<dbReference type="RefSeq" id="WP_116884307.1">
    <property type="nucleotide sequence ID" value="NZ_CABMMC010000011.1"/>
</dbReference>
<dbReference type="OrthoDB" id="5429826at2"/>
<evidence type="ECO:0000313" key="1">
    <source>
        <dbReference type="EMBL" id="PVY40602.1"/>
    </source>
</evidence>
<name>A0A2U1AW23_9BACT</name>
<evidence type="ECO:0000313" key="2">
    <source>
        <dbReference type="Proteomes" id="UP000245959"/>
    </source>
</evidence>
<gene>
    <name evidence="1" type="ORF">C8D82_11653</name>
</gene>
<sequence>MSKWKTVGKILKVTAKILAALLVLLVVATGAGAVWALIYWNWYLPGELTARYLPPYLKQLGLERTEMTIRRIGVTGTDLEGLILTDAKGRKLSVDSVRVDYVPHFPWTDPRVLDIRNIIISGAQLAIRHDKSGLTVDGLDLEQLRQGAAAFGKRESGEGTMISLPLKGNATGPMVVLEKITLKSVRVLAEIGGRRVLLPVDATLTSENNAWKRISAELHLIPRGQDMQISAAIDLDRKLVNVKGNSRLQLEAVSDLLGFRASGSADLKFDTALTLAGGDMQAAGDVEATLNFPAGALPVNFARPVRIQQKFNVRYGMENRELHLRLEGSSPLSPFSFDKGAVRVESFDPVSWKFLFSQTADGGRIEDASLLIGNIKAVAHGFTATVPLLRLTGADRSFLISGSGIGVVNPERKLAVSGISLSMPLRPTPKLPAELKVGKILYDGREIGDTSASLYVKDHGLSLTGRFDTKLVDGVYAEFRGRVSPRAGELPDCLFEVTVPPYTPKQPLKLGEFVPALGDATATGTVSLGGAARLENGKFTTGVHCYVYDGQFDMPESGLHAEGIKLDVRFTDLLNCDTPAGQRISIGKLNAGSLKLDNIELRFDIESRNQTIVESLRADWCGGNVMLNSLQLRTDRQFWETSLYCEGLELAELVSQLNLASAAGTGALYGKIPLRLTRGGLQIGQSYLYTRPGVSNTIRLSDPEKMVNGMAGAVAQQSQFDFALEALKDFTYSWAKIHLEMQKDALAVKLQFDGQPNQALPFAYDEESGQLRRDPAARARFQGIQLNINTTIPLNYLLKLNEKVKTLTEGKK</sequence>
<proteinExistence type="predicted"/>
<dbReference type="GeneID" id="78295605"/>
<reference evidence="1 2" key="1">
    <citation type="submission" date="2018-04" db="EMBL/GenBank/DDBJ databases">
        <title>Genomic Encyclopedia of Type Strains, Phase IV (KMG-IV): sequencing the most valuable type-strain genomes for metagenomic binning, comparative biology and taxonomic classification.</title>
        <authorList>
            <person name="Goeker M."/>
        </authorList>
    </citation>
    <scope>NUCLEOTIDE SEQUENCE [LARGE SCALE GENOMIC DNA]</scope>
    <source>
        <strain evidence="1 2">DSM 14823</strain>
    </source>
</reference>
<organism evidence="1 2">
    <name type="scientific">Victivallis vadensis</name>
    <dbReference type="NCBI Taxonomy" id="172901"/>
    <lineage>
        <taxon>Bacteria</taxon>
        <taxon>Pseudomonadati</taxon>
        <taxon>Lentisphaerota</taxon>
        <taxon>Lentisphaeria</taxon>
        <taxon>Victivallales</taxon>
        <taxon>Victivallaceae</taxon>
        <taxon>Victivallis</taxon>
    </lineage>
</organism>
<dbReference type="EMBL" id="QEKH01000016">
    <property type="protein sequence ID" value="PVY40602.1"/>
    <property type="molecule type" value="Genomic_DNA"/>
</dbReference>